<organism evidence="3">
    <name type="scientific">uncultured Caudovirales phage</name>
    <dbReference type="NCBI Taxonomy" id="2100421"/>
    <lineage>
        <taxon>Viruses</taxon>
        <taxon>Duplodnaviria</taxon>
        <taxon>Heunggongvirae</taxon>
        <taxon>Uroviricota</taxon>
        <taxon>Caudoviricetes</taxon>
        <taxon>Peduoviridae</taxon>
        <taxon>Maltschvirus</taxon>
        <taxon>Maltschvirus maltsch</taxon>
    </lineage>
</organism>
<dbReference type="EMBL" id="LR796939">
    <property type="protein sequence ID" value="CAB4176774.1"/>
    <property type="molecule type" value="Genomic_DNA"/>
</dbReference>
<evidence type="ECO:0000313" key="2">
    <source>
        <dbReference type="EMBL" id="CAB4176774.1"/>
    </source>
</evidence>
<evidence type="ECO:0000313" key="1">
    <source>
        <dbReference type="EMBL" id="CAB4145883.1"/>
    </source>
</evidence>
<accession>A0A6J5REV6</accession>
<protein>
    <submittedName>
        <fullName evidence="3">Uncharacterized protein</fullName>
    </submittedName>
</protein>
<dbReference type="EMBL" id="LR796459">
    <property type="protein sequence ID" value="CAB4145883.1"/>
    <property type="molecule type" value="Genomic_DNA"/>
</dbReference>
<evidence type="ECO:0000313" key="3">
    <source>
        <dbReference type="EMBL" id="CAB4190154.1"/>
    </source>
</evidence>
<name>A0A6J5REV6_9CAUD</name>
<gene>
    <name evidence="3" type="ORF">UFOVP1204_48</name>
    <name evidence="1" type="ORF">UFOVP473_53</name>
    <name evidence="2" type="ORF">UFOVP983_53</name>
</gene>
<proteinExistence type="predicted"/>
<dbReference type="EMBL" id="LR797150">
    <property type="protein sequence ID" value="CAB4190154.1"/>
    <property type="molecule type" value="Genomic_DNA"/>
</dbReference>
<sequence length="117" mass="12706">MAEHSPTPWQSVADRGGRTIGDANGIFVAAALEATDTALIVRAVNAYVAITSSPGPGFQSYEDLVAENERLRAALKPFTTFNPDPERSDENLCRPRAYTAGQYRRARAALNPQEETP</sequence>
<reference evidence="3" key="1">
    <citation type="submission" date="2020-05" db="EMBL/GenBank/DDBJ databases">
        <authorList>
            <person name="Chiriac C."/>
            <person name="Salcher M."/>
            <person name="Ghai R."/>
            <person name="Kavagutti S V."/>
        </authorList>
    </citation>
    <scope>NUCLEOTIDE SEQUENCE</scope>
</reference>